<evidence type="ECO:0000313" key="13">
    <source>
        <dbReference type="EMBL" id="APH54943.1"/>
    </source>
</evidence>
<sequence length="490" mass="53824">MMDSQPDNTALAYLAALSACSDDAMIGFDQDDVIAHWNEAATRLLGLTAEQAIGLSIWHLVPDAARDQHLLWLDQLHRGQRLLHVETTLAHQDGGILPAVVTMTPVRNEAGKIIGTVWIARSSLKTEGGTLHGHLLQSVLETVPHGLIVIDDHGLVQFFSPAAERMFGFAAEEVVGQNVRMLMPEPYAQAHDAHLARYKETGEKRIIGIGRVLVGQRRDGAPFPIELQVGEVAVAGLRMFTGFTRDLTEPHRRDRRMAELQSELLHVARLNELGQMVSVLAHEVNQPLTAISNYIAGLKRMVSAPGQERLQQAVSGMDEQAERARMIVRNLRDFLRKDIRTWSMVNIGTLVQETSALALTGTGRLVQLALTLPPEADQVFGDRVQLQQLLLNLMRNAVEAMETQSPPHRLMVETMRQEDRVFVTVTDNGPGLPDSVRQKLFQPFVTTKEDGLGIGLSICRTIAETHGGDLVLLEPPGGGVAFRFSVPAGG</sequence>
<evidence type="ECO:0000256" key="10">
    <source>
        <dbReference type="ARBA" id="ARBA00070616"/>
    </source>
</evidence>
<dbReference type="SMART" id="SM00091">
    <property type="entry name" value="PAS"/>
    <property type="match status" value="2"/>
</dbReference>
<dbReference type="InterPro" id="IPR004358">
    <property type="entry name" value="Sig_transdc_His_kin-like_C"/>
</dbReference>
<evidence type="ECO:0000313" key="14">
    <source>
        <dbReference type="Proteomes" id="UP000182373"/>
    </source>
</evidence>
<dbReference type="SUPFAM" id="SSF55874">
    <property type="entry name" value="ATPase domain of HSP90 chaperone/DNA topoisomerase II/histidine kinase"/>
    <property type="match status" value="1"/>
</dbReference>
<dbReference type="FunFam" id="3.30.450.20:FF:000060">
    <property type="entry name" value="Sensor protein FixL"/>
    <property type="match status" value="1"/>
</dbReference>
<dbReference type="InterPro" id="IPR035965">
    <property type="entry name" value="PAS-like_dom_sf"/>
</dbReference>
<dbReference type="PRINTS" id="PR00344">
    <property type="entry name" value="BCTRLSENSOR"/>
</dbReference>
<reference evidence="14" key="1">
    <citation type="submission" date="2016-11" db="EMBL/GenBank/DDBJ databases">
        <title>Comparative genomic and phenotypic analysis of Granulibacter bethesdensis clinical isolates from patients with chronic granulomatous disease.</title>
        <authorList>
            <person name="Zarember K.A."/>
            <person name="Porcella S.F."/>
            <person name="Chu J."/>
            <person name="Ding L."/>
            <person name="Dahlstrom E."/>
            <person name="Barbian K."/>
            <person name="Martens C."/>
            <person name="Sykora L."/>
            <person name="Kramer S."/>
            <person name="Pettinato A.M."/>
            <person name="Hong H."/>
            <person name="Wald G."/>
            <person name="Berg L.J."/>
            <person name="Rogge L.S."/>
            <person name="Greenberg D.E."/>
            <person name="Falcone E.L."/>
            <person name="Neves J.F."/>
            <person name="Simoes M.J."/>
            <person name="Casal M."/>
            <person name="Rodriguez-Lopez F.C."/>
            <person name="Zelazny A."/>
            <person name="Gallin J.I."/>
            <person name="Holland S.M."/>
        </authorList>
    </citation>
    <scope>NUCLEOTIDE SEQUENCE [LARGE SCALE GENOMIC DNA]</scope>
    <source>
        <strain evidence="14">NIH9.1</strain>
    </source>
</reference>
<dbReference type="InterPro" id="IPR036890">
    <property type="entry name" value="HATPase_C_sf"/>
</dbReference>
<feature type="domain" description="Histidine kinase" evidence="11">
    <location>
        <begin position="279"/>
        <end position="490"/>
    </location>
</feature>
<dbReference type="GO" id="GO:0000155">
    <property type="term" value="F:phosphorelay sensor kinase activity"/>
    <property type="evidence" value="ECO:0007669"/>
    <property type="project" value="InterPro"/>
</dbReference>
<comment type="catalytic activity">
    <reaction evidence="1">
        <text>ATP + protein L-histidine = ADP + protein N-phospho-L-histidine.</text>
        <dbReference type="EC" id="2.7.13.3"/>
    </reaction>
</comment>
<keyword evidence="7" id="KW-0067">ATP-binding</keyword>
<dbReference type="Proteomes" id="UP000182373">
    <property type="component" value="Chromosome"/>
</dbReference>
<dbReference type="SMART" id="SM00388">
    <property type="entry name" value="HisKA"/>
    <property type="match status" value="1"/>
</dbReference>
<evidence type="ECO:0000256" key="6">
    <source>
        <dbReference type="ARBA" id="ARBA00022777"/>
    </source>
</evidence>
<dbReference type="InterPro" id="IPR013767">
    <property type="entry name" value="PAS_fold"/>
</dbReference>
<dbReference type="InterPro" id="IPR003594">
    <property type="entry name" value="HATPase_dom"/>
</dbReference>
<dbReference type="NCBIfam" id="TIGR00229">
    <property type="entry name" value="sensory_box"/>
    <property type="match status" value="2"/>
</dbReference>
<dbReference type="GO" id="GO:0005524">
    <property type="term" value="F:ATP binding"/>
    <property type="evidence" value="ECO:0007669"/>
    <property type="project" value="UniProtKB-KW"/>
</dbReference>
<comment type="function">
    <text evidence="9">Putative oxygen sensor; modulates the activity of FixJ, a transcriptional activator of nitrogen fixation fixK gene. FixL probably acts as a kinase that phosphorylates FixJ.</text>
</comment>
<evidence type="ECO:0000256" key="1">
    <source>
        <dbReference type="ARBA" id="ARBA00000085"/>
    </source>
</evidence>
<dbReference type="AlphaFoldDB" id="A0AAC9KCR0"/>
<dbReference type="Pfam" id="PF00989">
    <property type="entry name" value="PAS"/>
    <property type="match status" value="2"/>
</dbReference>
<evidence type="ECO:0000256" key="8">
    <source>
        <dbReference type="ARBA" id="ARBA00023012"/>
    </source>
</evidence>
<evidence type="ECO:0000256" key="2">
    <source>
        <dbReference type="ARBA" id="ARBA00012438"/>
    </source>
</evidence>
<evidence type="ECO:0000259" key="11">
    <source>
        <dbReference type="PROSITE" id="PS50109"/>
    </source>
</evidence>
<dbReference type="Pfam" id="PF00512">
    <property type="entry name" value="HisKA"/>
    <property type="match status" value="1"/>
</dbReference>
<dbReference type="CDD" id="cd00130">
    <property type="entry name" value="PAS"/>
    <property type="match status" value="2"/>
</dbReference>
<dbReference type="Gene3D" id="1.10.287.130">
    <property type="match status" value="1"/>
</dbReference>
<keyword evidence="8" id="KW-0902">Two-component regulatory system</keyword>
<dbReference type="PROSITE" id="PS50112">
    <property type="entry name" value="PAS"/>
    <property type="match status" value="2"/>
</dbReference>
<evidence type="ECO:0000256" key="3">
    <source>
        <dbReference type="ARBA" id="ARBA00022553"/>
    </source>
</evidence>
<evidence type="ECO:0000259" key="12">
    <source>
        <dbReference type="PROSITE" id="PS50112"/>
    </source>
</evidence>
<dbReference type="EC" id="2.7.13.3" evidence="2"/>
<accession>A0AAC9KCR0</accession>
<dbReference type="CDD" id="cd00082">
    <property type="entry name" value="HisKA"/>
    <property type="match status" value="1"/>
</dbReference>
<dbReference type="PROSITE" id="PS50109">
    <property type="entry name" value="HIS_KIN"/>
    <property type="match status" value="1"/>
</dbReference>
<dbReference type="InterPro" id="IPR005467">
    <property type="entry name" value="His_kinase_dom"/>
</dbReference>
<dbReference type="PANTHER" id="PTHR43065">
    <property type="entry name" value="SENSOR HISTIDINE KINASE"/>
    <property type="match status" value="1"/>
</dbReference>
<gene>
    <name evidence="13" type="ORF">GbCGDNIH9_1227a</name>
</gene>
<proteinExistence type="predicted"/>
<dbReference type="Gene3D" id="3.30.565.10">
    <property type="entry name" value="Histidine kinase-like ATPase, C-terminal domain"/>
    <property type="match status" value="1"/>
</dbReference>
<keyword evidence="3" id="KW-0597">Phosphoprotein</keyword>
<dbReference type="EMBL" id="CP018191">
    <property type="protein sequence ID" value="APH54943.1"/>
    <property type="molecule type" value="Genomic_DNA"/>
</dbReference>
<dbReference type="PANTHER" id="PTHR43065:SF10">
    <property type="entry name" value="PEROXIDE STRESS-ACTIVATED HISTIDINE KINASE MAK3"/>
    <property type="match status" value="1"/>
</dbReference>
<name>A0AAC9KCR0_9PROT</name>
<organism evidence="13 14">
    <name type="scientific">Granulibacter bethesdensis</name>
    <dbReference type="NCBI Taxonomy" id="364410"/>
    <lineage>
        <taxon>Bacteria</taxon>
        <taxon>Pseudomonadati</taxon>
        <taxon>Pseudomonadota</taxon>
        <taxon>Alphaproteobacteria</taxon>
        <taxon>Acetobacterales</taxon>
        <taxon>Acetobacteraceae</taxon>
        <taxon>Granulibacter</taxon>
    </lineage>
</organism>
<evidence type="ECO:0000256" key="5">
    <source>
        <dbReference type="ARBA" id="ARBA00022741"/>
    </source>
</evidence>
<evidence type="ECO:0000256" key="4">
    <source>
        <dbReference type="ARBA" id="ARBA00022679"/>
    </source>
</evidence>
<dbReference type="SUPFAM" id="SSF47384">
    <property type="entry name" value="Homodimeric domain of signal transducing histidine kinase"/>
    <property type="match status" value="1"/>
</dbReference>
<dbReference type="Gene3D" id="3.30.450.20">
    <property type="entry name" value="PAS domain"/>
    <property type="match status" value="2"/>
</dbReference>
<dbReference type="InterPro" id="IPR003661">
    <property type="entry name" value="HisK_dim/P_dom"/>
</dbReference>
<dbReference type="InterPro" id="IPR036097">
    <property type="entry name" value="HisK_dim/P_sf"/>
</dbReference>
<feature type="domain" description="PAS" evidence="12">
    <location>
        <begin position="10"/>
        <end position="54"/>
    </location>
</feature>
<dbReference type="InterPro" id="IPR000014">
    <property type="entry name" value="PAS"/>
</dbReference>
<dbReference type="Pfam" id="PF02518">
    <property type="entry name" value="HATPase_c"/>
    <property type="match status" value="1"/>
</dbReference>
<dbReference type="SUPFAM" id="SSF55785">
    <property type="entry name" value="PYP-like sensor domain (PAS domain)"/>
    <property type="match status" value="2"/>
</dbReference>
<feature type="domain" description="PAS" evidence="12">
    <location>
        <begin position="132"/>
        <end position="202"/>
    </location>
</feature>
<dbReference type="GO" id="GO:0006355">
    <property type="term" value="P:regulation of DNA-templated transcription"/>
    <property type="evidence" value="ECO:0007669"/>
    <property type="project" value="InterPro"/>
</dbReference>
<keyword evidence="4 13" id="KW-0808">Transferase</keyword>
<keyword evidence="5" id="KW-0547">Nucleotide-binding</keyword>
<evidence type="ECO:0000256" key="7">
    <source>
        <dbReference type="ARBA" id="ARBA00022840"/>
    </source>
</evidence>
<dbReference type="SMART" id="SM00387">
    <property type="entry name" value="HATPase_c"/>
    <property type="match status" value="1"/>
</dbReference>
<keyword evidence="6" id="KW-0418">Kinase</keyword>
<evidence type="ECO:0000256" key="9">
    <source>
        <dbReference type="ARBA" id="ARBA00059827"/>
    </source>
</evidence>
<protein>
    <recommendedName>
        <fullName evidence="10">Sensor protein FixL</fullName>
        <ecNumber evidence="2">2.7.13.3</ecNumber>
    </recommendedName>
</protein>